<accession>A0A4R2TZ02</accession>
<protein>
    <submittedName>
        <fullName evidence="1">Uncharacterized protein DUF3866</fullName>
    </submittedName>
</protein>
<sequence length="360" mass="39735">MFDIEKGIVKGIISQTSDKTIISVLIDNIEQLAINYSKLTGKINIGDEVLLNTTAVNLQLGTGGFHFVMYNLSASNIKSGKSGHIMKLRYTPYQIKVLALEEQDSPYHNAFNHFTTLNNMPIIVGTLHSMLIPIVSTIKYLSPNIKIAYIMTDGASLPIWLSDTVIKLKELSLIDTTITIGHAFGGDIETVNIYNGLIAAKEIAKCDISIVLMGPGIVGTGTKYGFTGIEQGYILDAVNTLGGCSIGVPRVGFSDKRARHTGISHHSITVFNEITMSKVNIPFFEFELESNHFKLIKEQINSFDLYKKHNIIIEKDNILEKALEHFNLSVETMGRSYYEDPSYFLTCSAAGVFVSNKILG</sequence>
<reference evidence="1 2" key="1">
    <citation type="submission" date="2019-03" db="EMBL/GenBank/DDBJ databases">
        <title>Genomic Encyclopedia of Type Strains, Phase IV (KMG-IV): sequencing the most valuable type-strain genomes for metagenomic binning, comparative biology and taxonomic classification.</title>
        <authorList>
            <person name="Goeker M."/>
        </authorList>
    </citation>
    <scope>NUCLEOTIDE SEQUENCE [LARGE SCALE GENOMIC DNA]</scope>
    <source>
        <strain evidence="1 2">DSM 100013</strain>
    </source>
</reference>
<dbReference type="OrthoDB" id="3401376at2"/>
<dbReference type="Pfam" id="PF12982">
    <property type="entry name" value="DUF3866"/>
    <property type="match status" value="1"/>
</dbReference>
<evidence type="ECO:0000313" key="1">
    <source>
        <dbReference type="EMBL" id="TCQ02939.1"/>
    </source>
</evidence>
<proteinExistence type="predicted"/>
<evidence type="ECO:0000313" key="2">
    <source>
        <dbReference type="Proteomes" id="UP000295504"/>
    </source>
</evidence>
<dbReference type="InterPro" id="IPR024479">
    <property type="entry name" value="DUF3866"/>
</dbReference>
<dbReference type="EMBL" id="SLYC01000012">
    <property type="protein sequence ID" value="TCQ02939.1"/>
    <property type="molecule type" value="Genomic_DNA"/>
</dbReference>
<dbReference type="RefSeq" id="WP_132848238.1">
    <property type="nucleotide sequence ID" value="NZ_CP058648.1"/>
</dbReference>
<organism evidence="1 2">
    <name type="scientific">Serpentinicella alkaliphila</name>
    <dbReference type="NCBI Taxonomy" id="1734049"/>
    <lineage>
        <taxon>Bacteria</taxon>
        <taxon>Bacillati</taxon>
        <taxon>Bacillota</taxon>
        <taxon>Clostridia</taxon>
        <taxon>Peptostreptococcales</taxon>
        <taxon>Natronincolaceae</taxon>
        <taxon>Serpentinicella</taxon>
    </lineage>
</organism>
<dbReference type="Proteomes" id="UP000295504">
    <property type="component" value="Unassembled WGS sequence"/>
</dbReference>
<comment type="caution">
    <text evidence="1">The sequence shown here is derived from an EMBL/GenBank/DDBJ whole genome shotgun (WGS) entry which is preliminary data.</text>
</comment>
<keyword evidence="2" id="KW-1185">Reference proteome</keyword>
<dbReference type="AlphaFoldDB" id="A0A4R2TZ02"/>
<name>A0A4R2TZ02_9FIRM</name>
<gene>
    <name evidence="1" type="ORF">EDD79_101269</name>
</gene>